<sequence length="87" mass="8897">MSIISLDGMENAMPAGCNCANCRAYARNNGSWSSEASSYAGPCLNESRPVPPASGSATVTTVTTTTTVTVTQGGGRGAVERPGQTRR</sequence>
<dbReference type="AlphaFoldDB" id="A0A1F7WAF0"/>
<organism evidence="1 2">
    <name type="scientific">Candidatus Uhrbacteria bacterium RIFOXYB2_FULL_57_15</name>
    <dbReference type="NCBI Taxonomy" id="1802422"/>
    <lineage>
        <taxon>Bacteria</taxon>
        <taxon>Candidatus Uhriibacteriota</taxon>
    </lineage>
</organism>
<dbReference type="EMBL" id="MGFE01000011">
    <property type="protein sequence ID" value="OGL99054.1"/>
    <property type="molecule type" value="Genomic_DNA"/>
</dbReference>
<evidence type="ECO:0000313" key="1">
    <source>
        <dbReference type="EMBL" id="OGL99054.1"/>
    </source>
</evidence>
<accession>A0A1F7WAF0</accession>
<reference evidence="1 2" key="1">
    <citation type="journal article" date="2016" name="Nat. Commun.">
        <title>Thousands of microbial genomes shed light on interconnected biogeochemical processes in an aquifer system.</title>
        <authorList>
            <person name="Anantharaman K."/>
            <person name="Brown C.T."/>
            <person name="Hug L.A."/>
            <person name="Sharon I."/>
            <person name="Castelle C.J."/>
            <person name="Probst A.J."/>
            <person name="Thomas B.C."/>
            <person name="Singh A."/>
            <person name="Wilkins M.J."/>
            <person name="Karaoz U."/>
            <person name="Brodie E.L."/>
            <person name="Williams K.H."/>
            <person name="Hubbard S.S."/>
            <person name="Banfield J.F."/>
        </authorList>
    </citation>
    <scope>NUCLEOTIDE SEQUENCE [LARGE SCALE GENOMIC DNA]</scope>
</reference>
<evidence type="ECO:0000313" key="2">
    <source>
        <dbReference type="Proteomes" id="UP000176501"/>
    </source>
</evidence>
<comment type="caution">
    <text evidence="1">The sequence shown here is derived from an EMBL/GenBank/DDBJ whole genome shotgun (WGS) entry which is preliminary data.</text>
</comment>
<protein>
    <submittedName>
        <fullName evidence="1">Uncharacterized protein</fullName>
    </submittedName>
</protein>
<dbReference type="Proteomes" id="UP000176501">
    <property type="component" value="Unassembled WGS sequence"/>
</dbReference>
<proteinExistence type="predicted"/>
<name>A0A1F7WAF0_9BACT</name>
<gene>
    <name evidence="1" type="ORF">A2304_02820</name>
</gene>